<sequence>MELVVEARDIEKKYGDFKAVDGISFHVAQGEIFGLLGPNGAGKTTTILMLLGMTEPTTGEIKVCGYDPNKEPLKVKRIAGYLPENVGFYEDMTARENLLYLARLNGIPDDVALKKIDDILETVGLSDVRDKLTGTYSKGMRQRLGLASVLIKDPKLVILDEPTTGIDPEGTEQVLSLIYKMSKEMGVSILLSSHLLYQVQQICDRVGIMFKGKMVAMGSIEEIGRQALGEREGIMKLSYEYINEEALNNLDGIEGIVEKRIDNHSIILKFNEDKKLDIVREVVMRGFLPIEVKGREYSLEEIYIRYFREE</sequence>
<evidence type="ECO:0000259" key="5">
    <source>
        <dbReference type="PROSITE" id="PS50893"/>
    </source>
</evidence>
<dbReference type="AlphaFoldDB" id="A0A0T5X8G5"/>
<keyword evidence="2" id="KW-0813">Transport</keyword>
<keyword evidence="7" id="KW-1185">Reference proteome</keyword>
<dbReference type="InterPro" id="IPR027417">
    <property type="entry name" value="P-loop_NTPase"/>
</dbReference>
<dbReference type="PANTHER" id="PTHR43335:SF11">
    <property type="entry name" value="ABC TRANSPORTER RELATED"/>
    <property type="match status" value="1"/>
</dbReference>
<dbReference type="Gene3D" id="3.40.50.300">
    <property type="entry name" value="P-loop containing nucleotide triphosphate hydrolases"/>
    <property type="match status" value="1"/>
</dbReference>
<dbReference type="InterPro" id="IPR003439">
    <property type="entry name" value="ABC_transporter-like_ATP-bd"/>
</dbReference>
<comment type="caution">
    <text evidence="6">The sequence shown here is derived from an EMBL/GenBank/DDBJ whole genome shotgun (WGS) entry which is preliminary data.</text>
</comment>
<accession>A0A0T5X8G5</accession>
<dbReference type="InterPro" id="IPR017871">
    <property type="entry name" value="ABC_transporter-like_CS"/>
</dbReference>
<evidence type="ECO:0000313" key="6">
    <source>
        <dbReference type="EMBL" id="KRT34609.1"/>
    </source>
</evidence>
<dbReference type="GO" id="GO:0005524">
    <property type="term" value="F:ATP binding"/>
    <property type="evidence" value="ECO:0007669"/>
    <property type="project" value="UniProtKB-KW"/>
</dbReference>
<evidence type="ECO:0000313" key="7">
    <source>
        <dbReference type="Proteomes" id="UP000005273"/>
    </source>
</evidence>
<feature type="domain" description="ABC transporter" evidence="5">
    <location>
        <begin position="5"/>
        <end position="236"/>
    </location>
</feature>
<dbReference type="EMBL" id="ACJX03000001">
    <property type="protein sequence ID" value="KRT34609.1"/>
    <property type="molecule type" value="Genomic_DNA"/>
</dbReference>
<keyword evidence="3" id="KW-0547">Nucleotide-binding</keyword>
<dbReference type="Pfam" id="PF00005">
    <property type="entry name" value="ABC_tran"/>
    <property type="match status" value="1"/>
</dbReference>
<evidence type="ECO:0000256" key="2">
    <source>
        <dbReference type="ARBA" id="ARBA00022448"/>
    </source>
</evidence>
<proteinExistence type="inferred from homology"/>
<gene>
    <name evidence="6" type="ORF">HMPREF1705_03842</name>
</gene>
<dbReference type="PROSITE" id="PS50893">
    <property type="entry name" value="ABC_TRANSPORTER_2"/>
    <property type="match status" value="1"/>
</dbReference>
<evidence type="ECO:0000256" key="4">
    <source>
        <dbReference type="ARBA" id="ARBA00022840"/>
    </source>
</evidence>
<dbReference type="Proteomes" id="UP000005273">
    <property type="component" value="Unassembled WGS sequence"/>
</dbReference>
<organism evidence="6 7">
    <name type="scientific">Acetomicrobium hydrogeniformans ATCC BAA-1850</name>
    <dbReference type="NCBI Taxonomy" id="592015"/>
    <lineage>
        <taxon>Bacteria</taxon>
        <taxon>Thermotogati</taxon>
        <taxon>Synergistota</taxon>
        <taxon>Synergistia</taxon>
        <taxon>Synergistales</taxon>
        <taxon>Acetomicrobiaceae</taxon>
        <taxon>Acetomicrobium</taxon>
    </lineage>
</organism>
<reference evidence="7" key="1">
    <citation type="submission" date="2012-09" db="EMBL/GenBank/DDBJ databases">
        <authorList>
            <person name="Weinstock G."/>
            <person name="Sodergren E."/>
            <person name="Clifton S."/>
            <person name="Fulton L."/>
            <person name="Fulton B."/>
            <person name="Courtney L."/>
            <person name="Fronick C."/>
            <person name="Harrison M."/>
            <person name="Strong C."/>
            <person name="Farmer C."/>
            <person name="Delehaunty K."/>
            <person name="Markovic C."/>
            <person name="Hall O."/>
            <person name="Minx P."/>
            <person name="Tomlinson C."/>
            <person name="Mitreva M."/>
            <person name="Nelson J."/>
            <person name="Hou S."/>
            <person name="Wollam A."/>
            <person name="Pepin K.H."/>
            <person name="Johnson M."/>
            <person name="Bhonagiri V."/>
            <person name="Nash W.E."/>
            <person name="Suruliraj S."/>
            <person name="Warren W."/>
            <person name="Chinwalla A."/>
            <person name="Mardis E.R."/>
            <person name="Wilson R.K."/>
        </authorList>
    </citation>
    <scope>NUCLEOTIDE SEQUENCE [LARGE SCALE GENOMIC DNA]</scope>
    <source>
        <strain evidence="7">OS1</strain>
    </source>
</reference>
<dbReference type="SUPFAM" id="SSF52540">
    <property type="entry name" value="P-loop containing nucleoside triphosphate hydrolases"/>
    <property type="match status" value="1"/>
</dbReference>
<keyword evidence="4 6" id="KW-0067">ATP-binding</keyword>
<protein>
    <submittedName>
        <fullName evidence="6">Putative bacitracin ABC transporter, ATP-binding protein BcrA</fullName>
    </submittedName>
</protein>
<dbReference type="PROSITE" id="PS00211">
    <property type="entry name" value="ABC_TRANSPORTER_1"/>
    <property type="match status" value="1"/>
</dbReference>
<dbReference type="GO" id="GO:0016887">
    <property type="term" value="F:ATP hydrolysis activity"/>
    <property type="evidence" value="ECO:0007669"/>
    <property type="project" value="InterPro"/>
</dbReference>
<name>A0A0T5X8G5_9BACT</name>
<comment type="similarity">
    <text evidence="1">Belongs to the ABC transporter superfamily.</text>
</comment>
<dbReference type="OrthoDB" id="9804819at2"/>
<dbReference type="RefSeq" id="WP_009200514.1">
    <property type="nucleotide sequence ID" value="NZ_ACJX03000001.1"/>
</dbReference>
<dbReference type="SMART" id="SM00382">
    <property type="entry name" value="AAA"/>
    <property type="match status" value="1"/>
</dbReference>
<dbReference type="STRING" id="592015.HMPREF1705_03842"/>
<dbReference type="InterPro" id="IPR003593">
    <property type="entry name" value="AAA+_ATPase"/>
</dbReference>
<dbReference type="eggNOG" id="COG1131">
    <property type="taxonomic scope" value="Bacteria"/>
</dbReference>
<dbReference type="PANTHER" id="PTHR43335">
    <property type="entry name" value="ABC TRANSPORTER, ATP-BINDING PROTEIN"/>
    <property type="match status" value="1"/>
</dbReference>
<evidence type="ECO:0000256" key="3">
    <source>
        <dbReference type="ARBA" id="ARBA00022741"/>
    </source>
</evidence>
<evidence type="ECO:0000256" key="1">
    <source>
        <dbReference type="ARBA" id="ARBA00005417"/>
    </source>
</evidence>